<dbReference type="AlphaFoldDB" id="A0ABC8R966"/>
<keyword evidence="2" id="KW-1185">Reference proteome</keyword>
<name>A0ABC8R966_9AQUA</name>
<evidence type="ECO:0000313" key="1">
    <source>
        <dbReference type="EMBL" id="CAK9141543.1"/>
    </source>
</evidence>
<comment type="caution">
    <text evidence="1">The sequence shown here is derived from an EMBL/GenBank/DDBJ whole genome shotgun (WGS) entry which is preliminary data.</text>
</comment>
<organism evidence="1 2">
    <name type="scientific">Ilex paraguariensis</name>
    <name type="common">yerba mate</name>
    <dbReference type="NCBI Taxonomy" id="185542"/>
    <lineage>
        <taxon>Eukaryota</taxon>
        <taxon>Viridiplantae</taxon>
        <taxon>Streptophyta</taxon>
        <taxon>Embryophyta</taxon>
        <taxon>Tracheophyta</taxon>
        <taxon>Spermatophyta</taxon>
        <taxon>Magnoliopsida</taxon>
        <taxon>eudicotyledons</taxon>
        <taxon>Gunneridae</taxon>
        <taxon>Pentapetalae</taxon>
        <taxon>asterids</taxon>
        <taxon>campanulids</taxon>
        <taxon>Aquifoliales</taxon>
        <taxon>Aquifoliaceae</taxon>
        <taxon>Ilex</taxon>
    </lineage>
</organism>
<protein>
    <submittedName>
        <fullName evidence="1">Uncharacterized protein</fullName>
    </submittedName>
</protein>
<dbReference type="Proteomes" id="UP001642360">
    <property type="component" value="Unassembled WGS sequence"/>
</dbReference>
<gene>
    <name evidence="1" type="ORF">ILEXP_LOCUS9135</name>
</gene>
<feature type="non-terminal residue" evidence="1">
    <location>
        <position position="1"/>
    </location>
</feature>
<dbReference type="EMBL" id="CAUOFW020001147">
    <property type="protein sequence ID" value="CAK9141543.1"/>
    <property type="molecule type" value="Genomic_DNA"/>
</dbReference>
<proteinExistence type="predicted"/>
<evidence type="ECO:0000313" key="2">
    <source>
        <dbReference type="Proteomes" id="UP001642360"/>
    </source>
</evidence>
<accession>A0ABC8R966</accession>
<reference evidence="1 2" key="1">
    <citation type="submission" date="2024-02" db="EMBL/GenBank/DDBJ databases">
        <authorList>
            <person name="Vignale AGUSTIN F."/>
            <person name="Sosa J E."/>
            <person name="Modenutti C."/>
        </authorList>
    </citation>
    <scope>NUCLEOTIDE SEQUENCE [LARGE SCALE GENOMIC DNA]</scope>
</reference>
<sequence>EEIDSDVDPMAQKVGTGQSKVGAGGLTKVVQALGKAPQNSITVNAVQVSSNNQFSVMDQDEGQIEESLGSRKAIVFWAVVSTIV</sequence>